<dbReference type="CDD" id="cd05829">
    <property type="entry name" value="Sortase_F"/>
    <property type="match status" value="1"/>
</dbReference>
<dbReference type="Proteomes" id="UP000593758">
    <property type="component" value="Chromosome"/>
</dbReference>
<dbReference type="Gene3D" id="2.40.260.10">
    <property type="entry name" value="Sortase"/>
    <property type="match status" value="1"/>
</dbReference>
<dbReference type="InterPro" id="IPR005754">
    <property type="entry name" value="Sortase"/>
</dbReference>
<name>A0A7M1SY64_9MICO</name>
<dbReference type="EMBL" id="CP063169">
    <property type="protein sequence ID" value="QOR72510.1"/>
    <property type="molecule type" value="Genomic_DNA"/>
</dbReference>
<keyword evidence="3" id="KW-1185">Reference proteome</keyword>
<organism evidence="2 3">
    <name type="scientific">Ruania alkalisoli</name>
    <dbReference type="NCBI Taxonomy" id="2779775"/>
    <lineage>
        <taxon>Bacteria</taxon>
        <taxon>Bacillati</taxon>
        <taxon>Actinomycetota</taxon>
        <taxon>Actinomycetes</taxon>
        <taxon>Micrococcales</taxon>
        <taxon>Ruaniaceae</taxon>
        <taxon>Ruania</taxon>
    </lineage>
</organism>
<dbReference type="InterPro" id="IPR042001">
    <property type="entry name" value="Sortase_F"/>
</dbReference>
<evidence type="ECO:0000313" key="2">
    <source>
        <dbReference type="EMBL" id="QOR72510.1"/>
    </source>
</evidence>
<sequence>MPASEPTVVSVPVIGVEAELMDLGLQENGLIEVPPYNLGSPPGWYVHSPTPGEIGPSVILGHRNGIEGGPGIFADLPQVEIGDSIEVMREDGSVATFTIYRTELFDKSREGFPTLEVYGNTDEAEIRLITCDGLNTDTGILEDNFIAYGRLDA</sequence>
<dbReference type="AlphaFoldDB" id="A0A7M1SY64"/>
<reference evidence="2 3" key="1">
    <citation type="submission" date="2020-10" db="EMBL/GenBank/DDBJ databases">
        <title>Haloactinobacterium sp. RN3S43, a bacterium isolated from saline soil.</title>
        <authorList>
            <person name="Sun J.-Q."/>
        </authorList>
    </citation>
    <scope>NUCLEOTIDE SEQUENCE [LARGE SCALE GENOMIC DNA]</scope>
    <source>
        <strain evidence="2 3">RN3S43</strain>
    </source>
</reference>
<gene>
    <name evidence="2" type="ORF">IM660_00210</name>
</gene>
<dbReference type="Pfam" id="PF04203">
    <property type="entry name" value="Sortase"/>
    <property type="match status" value="1"/>
</dbReference>
<accession>A0A7M1SY64</accession>
<dbReference type="SUPFAM" id="SSF63817">
    <property type="entry name" value="Sortase"/>
    <property type="match status" value="1"/>
</dbReference>
<protein>
    <submittedName>
        <fullName evidence="2">Class F sortase</fullName>
    </submittedName>
</protein>
<evidence type="ECO:0000313" key="3">
    <source>
        <dbReference type="Proteomes" id="UP000593758"/>
    </source>
</evidence>
<keyword evidence="1" id="KW-0378">Hydrolase</keyword>
<proteinExistence type="predicted"/>
<dbReference type="KEGG" id="halt:IM660_00210"/>
<dbReference type="InterPro" id="IPR023365">
    <property type="entry name" value="Sortase_dom-sf"/>
</dbReference>
<dbReference type="GO" id="GO:0016787">
    <property type="term" value="F:hydrolase activity"/>
    <property type="evidence" value="ECO:0007669"/>
    <property type="project" value="UniProtKB-KW"/>
</dbReference>
<evidence type="ECO:0000256" key="1">
    <source>
        <dbReference type="ARBA" id="ARBA00022801"/>
    </source>
</evidence>